<gene>
    <name evidence="1" type="ORF">BZL30_4671</name>
</gene>
<accession>A0A1V3X2M5</accession>
<name>A0A1V3X2M5_MYCKA</name>
<dbReference type="EMBL" id="MVBM01000004">
    <property type="protein sequence ID" value="OOK73563.1"/>
    <property type="molecule type" value="Genomic_DNA"/>
</dbReference>
<organism evidence="1 2">
    <name type="scientific">Mycobacterium kansasii</name>
    <dbReference type="NCBI Taxonomy" id="1768"/>
    <lineage>
        <taxon>Bacteria</taxon>
        <taxon>Bacillati</taxon>
        <taxon>Actinomycetota</taxon>
        <taxon>Actinomycetes</taxon>
        <taxon>Mycobacteriales</taxon>
        <taxon>Mycobacteriaceae</taxon>
        <taxon>Mycobacterium</taxon>
    </lineage>
</organism>
<protein>
    <submittedName>
        <fullName evidence="1">Uncharacterized protein</fullName>
    </submittedName>
</protein>
<evidence type="ECO:0000313" key="2">
    <source>
        <dbReference type="Proteomes" id="UP000189229"/>
    </source>
</evidence>
<proteinExistence type="predicted"/>
<dbReference type="AlphaFoldDB" id="A0A1V3X2M5"/>
<comment type="caution">
    <text evidence="1">The sequence shown here is derived from an EMBL/GenBank/DDBJ whole genome shotgun (WGS) entry which is preliminary data.</text>
</comment>
<dbReference type="Proteomes" id="UP000189229">
    <property type="component" value="Unassembled WGS sequence"/>
</dbReference>
<sequence length="37" mass="3868">MLAGNVIGTPKLADGPIAAIRMLRVARSGRSRPAPPR</sequence>
<evidence type="ECO:0000313" key="1">
    <source>
        <dbReference type="EMBL" id="OOK73563.1"/>
    </source>
</evidence>
<reference evidence="1 2" key="1">
    <citation type="submission" date="2017-02" db="EMBL/GenBank/DDBJ databases">
        <title>Complete genome sequences of Mycobacterium kansasii strains isolated from rhesus macaques.</title>
        <authorList>
            <person name="Panda A."/>
            <person name="Nagaraj S."/>
            <person name="Zhao X."/>
            <person name="Tettelin H."/>
            <person name="Detolla L.J."/>
        </authorList>
    </citation>
    <scope>NUCLEOTIDE SEQUENCE [LARGE SCALE GENOMIC DNA]</scope>
    <source>
        <strain evidence="1 2">11-3813</strain>
    </source>
</reference>